<dbReference type="AlphaFoldDB" id="A0A8T2UBU4"/>
<sequence length="110" mass="12237">MLSNPGIPKLPNEAGCYLKVKGQSPISPNAGRIAKLQSCKALPHSQKPDASRFSELHHSQKPDNTRNLIIPVSRILNTVATKNSKKSWSYKQLGQVTDYGFVIPLEFRPR</sequence>
<evidence type="ECO:0000313" key="3">
    <source>
        <dbReference type="Proteomes" id="UP000825935"/>
    </source>
</evidence>
<protein>
    <submittedName>
        <fullName evidence="2">Uncharacterized protein</fullName>
    </submittedName>
</protein>
<evidence type="ECO:0000313" key="2">
    <source>
        <dbReference type="EMBL" id="KAH7433751.1"/>
    </source>
</evidence>
<feature type="compositionally biased region" description="Basic and acidic residues" evidence="1">
    <location>
        <begin position="46"/>
        <end position="63"/>
    </location>
</feature>
<accession>A0A8T2UBU4</accession>
<keyword evidence="3" id="KW-1185">Reference proteome</keyword>
<name>A0A8T2UBU4_CERRI</name>
<reference evidence="2" key="1">
    <citation type="submission" date="2021-08" db="EMBL/GenBank/DDBJ databases">
        <title>WGS assembly of Ceratopteris richardii.</title>
        <authorList>
            <person name="Marchant D.B."/>
            <person name="Chen G."/>
            <person name="Jenkins J."/>
            <person name="Shu S."/>
            <person name="Leebens-Mack J."/>
            <person name="Grimwood J."/>
            <person name="Schmutz J."/>
            <person name="Soltis P."/>
            <person name="Soltis D."/>
            <person name="Chen Z.-H."/>
        </authorList>
    </citation>
    <scope>NUCLEOTIDE SEQUENCE</scope>
    <source>
        <strain evidence="2">Whitten #5841</strain>
        <tissue evidence="2">Leaf</tissue>
    </source>
</reference>
<feature type="region of interest" description="Disordered" evidence="1">
    <location>
        <begin position="41"/>
        <end position="63"/>
    </location>
</feature>
<evidence type="ECO:0000256" key="1">
    <source>
        <dbReference type="SAM" id="MobiDB-lite"/>
    </source>
</evidence>
<dbReference type="Proteomes" id="UP000825935">
    <property type="component" value="Chromosome 7"/>
</dbReference>
<comment type="caution">
    <text evidence="2">The sequence shown here is derived from an EMBL/GenBank/DDBJ whole genome shotgun (WGS) entry which is preliminary data.</text>
</comment>
<proteinExistence type="predicted"/>
<organism evidence="2 3">
    <name type="scientific">Ceratopteris richardii</name>
    <name type="common">Triangle waterfern</name>
    <dbReference type="NCBI Taxonomy" id="49495"/>
    <lineage>
        <taxon>Eukaryota</taxon>
        <taxon>Viridiplantae</taxon>
        <taxon>Streptophyta</taxon>
        <taxon>Embryophyta</taxon>
        <taxon>Tracheophyta</taxon>
        <taxon>Polypodiopsida</taxon>
        <taxon>Polypodiidae</taxon>
        <taxon>Polypodiales</taxon>
        <taxon>Pteridineae</taxon>
        <taxon>Pteridaceae</taxon>
        <taxon>Parkerioideae</taxon>
        <taxon>Ceratopteris</taxon>
    </lineage>
</organism>
<gene>
    <name evidence="2" type="ORF">KP509_07G084100</name>
</gene>
<dbReference type="EMBL" id="CM035412">
    <property type="protein sequence ID" value="KAH7433751.1"/>
    <property type="molecule type" value="Genomic_DNA"/>
</dbReference>